<dbReference type="Proteomes" id="UP000445000">
    <property type="component" value="Unassembled WGS sequence"/>
</dbReference>
<evidence type="ECO:0000313" key="3">
    <source>
        <dbReference type="Proteomes" id="UP000445000"/>
    </source>
</evidence>
<dbReference type="PROSITE" id="PS51257">
    <property type="entry name" value="PROKAR_LIPOPROTEIN"/>
    <property type="match status" value="1"/>
</dbReference>
<feature type="chain" id="PRO_5032815968" evidence="1">
    <location>
        <begin position="23"/>
        <end position="114"/>
    </location>
</feature>
<protein>
    <submittedName>
        <fullName evidence="2">Uncharacterized protein</fullName>
    </submittedName>
</protein>
<gene>
    <name evidence="2" type="ORF">GCM10011487_31480</name>
</gene>
<reference evidence="3" key="1">
    <citation type="submission" date="2020-01" db="EMBL/GenBank/DDBJ databases">
        <title>'Steroidobacter agaridevorans' sp. nov., agar-degrading bacteria isolated from rhizosphere soils.</title>
        <authorList>
            <person name="Ikenaga M."/>
            <person name="Kataoka M."/>
            <person name="Murouchi A."/>
            <person name="Katsuragi S."/>
            <person name="Sakai M."/>
        </authorList>
    </citation>
    <scope>NUCLEOTIDE SEQUENCE [LARGE SCALE GENOMIC DNA]</scope>
    <source>
        <strain evidence="3">YU21-B</strain>
    </source>
</reference>
<organism evidence="2 3">
    <name type="scientific">Steroidobacter agaridevorans</name>
    <dbReference type="NCBI Taxonomy" id="2695856"/>
    <lineage>
        <taxon>Bacteria</taxon>
        <taxon>Pseudomonadati</taxon>
        <taxon>Pseudomonadota</taxon>
        <taxon>Gammaproteobacteria</taxon>
        <taxon>Steroidobacterales</taxon>
        <taxon>Steroidobacteraceae</taxon>
        <taxon>Steroidobacter</taxon>
    </lineage>
</organism>
<keyword evidence="1" id="KW-0732">Signal</keyword>
<comment type="caution">
    <text evidence="2">The sequence shown here is derived from an EMBL/GenBank/DDBJ whole genome shotgun (WGS) entry which is preliminary data.</text>
</comment>
<evidence type="ECO:0000313" key="2">
    <source>
        <dbReference type="EMBL" id="GFE81148.1"/>
    </source>
</evidence>
<proteinExistence type="predicted"/>
<evidence type="ECO:0000256" key="1">
    <source>
        <dbReference type="SAM" id="SignalP"/>
    </source>
</evidence>
<keyword evidence="3" id="KW-1185">Reference proteome</keyword>
<accession>A0A829YE54</accession>
<feature type="signal peptide" evidence="1">
    <location>
        <begin position="1"/>
        <end position="22"/>
    </location>
</feature>
<dbReference type="RefSeq" id="WP_161812837.1">
    <property type="nucleotide sequence ID" value="NZ_BLJN01000003.1"/>
</dbReference>
<sequence length="114" mass="12158">MNVLLRSAVLAVAFWFSGNAMATCTSISCEDESILAMMTTSTGDVYVKTSGDMSSLSCTRSQGVYATLIHGTEGFKQIYATLLAHYMAGMPISIRINENSIGCTIGYVYTEAGS</sequence>
<dbReference type="EMBL" id="BLJN01000003">
    <property type="protein sequence ID" value="GFE81148.1"/>
    <property type="molecule type" value="Genomic_DNA"/>
</dbReference>
<dbReference type="AlphaFoldDB" id="A0A829YE54"/>
<name>A0A829YE54_9GAMM</name>